<dbReference type="GO" id="GO:0005737">
    <property type="term" value="C:cytoplasm"/>
    <property type="evidence" value="ECO:0007669"/>
    <property type="project" value="UniProtKB-SubCell"/>
</dbReference>
<evidence type="ECO:0000256" key="9">
    <source>
        <dbReference type="ARBA" id="ARBA00022842"/>
    </source>
</evidence>
<evidence type="ECO:0000256" key="10">
    <source>
        <dbReference type="ARBA" id="ARBA00032441"/>
    </source>
</evidence>
<evidence type="ECO:0000256" key="6">
    <source>
        <dbReference type="ARBA" id="ARBA00022723"/>
    </source>
</evidence>
<name>A0A323THQ0_9BACI</name>
<keyword evidence="8" id="KW-0067">ATP-binding</keyword>
<dbReference type="GO" id="GO:0046872">
    <property type="term" value="F:metal ion binding"/>
    <property type="evidence" value="ECO:0007669"/>
    <property type="project" value="UniProtKB-KW"/>
</dbReference>
<gene>
    <name evidence="11" type="ORF">CR194_15020</name>
</gene>
<comment type="subcellular location">
    <subcellularLocation>
        <location evidence="1">Cytoplasm</location>
    </subcellularLocation>
</comment>
<keyword evidence="11" id="KW-0808">Transferase</keyword>
<comment type="caution">
    <text evidence="11">The sequence shown here is derived from an EMBL/GenBank/DDBJ whole genome shotgun (WGS) entry which is preliminary data.</text>
</comment>
<keyword evidence="6" id="KW-0479">Metal-binding</keyword>
<dbReference type="NCBIfam" id="TIGR00150">
    <property type="entry name" value="T6A_YjeE"/>
    <property type="match status" value="1"/>
</dbReference>
<dbReference type="RefSeq" id="WP_110610536.1">
    <property type="nucleotide sequence ID" value="NZ_PDOD01000004.1"/>
</dbReference>
<keyword evidence="9" id="KW-0460">Magnesium</keyword>
<dbReference type="PANTHER" id="PTHR33540:SF2">
    <property type="entry name" value="TRNA THREONYLCARBAMOYLADENOSINE BIOSYNTHESIS PROTEIN TSAE"/>
    <property type="match status" value="1"/>
</dbReference>
<dbReference type="GO" id="GO:0016740">
    <property type="term" value="F:transferase activity"/>
    <property type="evidence" value="ECO:0007669"/>
    <property type="project" value="UniProtKB-KW"/>
</dbReference>
<evidence type="ECO:0000256" key="4">
    <source>
        <dbReference type="ARBA" id="ARBA00022490"/>
    </source>
</evidence>
<accession>A0A323THQ0</accession>
<comment type="similarity">
    <text evidence="2">Belongs to the TsaE family.</text>
</comment>
<organism evidence="11 12">
    <name type="scientific">Salipaludibacillus keqinensis</name>
    <dbReference type="NCBI Taxonomy" id="2045207"/>
    <lineage>
        <taxon>Bacteria</taxon>
        <taxon>Bacillati</taxon>
        <taxon>Bacillota</taxon>
        <taxon>Bacilli</taxon>
        <taxon>Bacillales</taxon>
        <taxon>Bacillaceae</taxon>
    </lineage>
</organism>
<dbReference type="OrthoDB" id="9815896at2"/>
<evidence type="ECO:0000256" key="5">
    <source>
        <dbReference type="ARBA" id="ARBA00022694"/>
    </source>
</evidence>
<keyword evidence="12" id="KW-1185">Reference proteome</keyword>
<evidence type="ECO:0000256" key="7">
    <source>
        <dbReference type="ARBA" id="ARBA00022741"/>
    </source>
</evidence>
<evidence type="ECO:0000256" key="8">
    <source>
        <dbReference type="ARBA" id="ARBA00022840"/>
    </source>
</evidence>
<reference evidence="11 12" key="1">
    <citation type="submission" date="2017-10" db="EMBL/GenBank/DDBJ databases">
        <title>Bacillus sp. nov., a halophilic bacterium isolated from a Keqin Lake.</title>
        <authorList>
            <person name="Wang H."/>
        </authorList>
    </citation>
    <scope>NUCLEOTIDE SEQUENCE [LARGE SCALE GENOMIC DNA]</scope>
    <source>
        <strain evidence="11 12">KQ-12</strain>
    </source>
</reference>
<evidence type="ECO:0000313" key="12">
    <source>
        <dbReference type="Proteomes" id="UP000248214"/>
    </source>
</evidence>
<evidence type="ECO:0000256" key="1">
    <source>
        <dbReference type="ARBA" id="ARBA00004496"/>
    </source>
</evidence>
<keyword evidence="4" id="KW-0963">Cytoplasm</keyword>
<dbReference type="Proteomes" id="UP000248214">
    <property type="component" value="Unassembled WGS sequence"/>
</dbReference>
<evidence type="ECO:0000256" key="2">
    <source>
        <dbReference type="ARBA" id="ARBA00007599"/>
    </source>
</evidence>
<evidence type="ECO:0000313" key="11">
    <source>
        <dbReference type="EMBL" id="PYZ92153.1"/>
    </source>
</evidence>
<keyword evidence="7" id="KW-0547">Nucleotide-binding</keyword>
<proteinExistence type="inferred from homology"/>
<keyword evidence="5" id="KW-0819">tRNA processing</keyword>
<dbReference type="InterPro" id="IPR027417">
    <property type="entry name" value="P-loop_NTPase"/>
</dbReference>
<dbReference type="Pfam" id="PF02367">
    <property type="entry name" value="TsaE"/>
    <property type="match status" value="1"/>
</dbReference>
<dbReference type="GO" id="GO:0005524">
    <property type="term" value="F:ATP binding"/>
    <property type="evidence" value="ECO:0007669"/>
    <property type="project" value="UniProtKB-KW"/>
</dbReference>
<evidence type="ECO:0000256" key="3">
    <source>
        <dbReference type="ARBA" id="ARBA00019010"/>
    </source>
</evidence>
<dbReference type="PANTHER" id="PTHR33540">
    <property type="entry name" value="TRNA THREONYLCARBAMOYLADENOSINE BIOSYNTHESIS PROTEIN TSAE"/>
    <property type="match status" value="1"/>
</dbReference>
<dbReference type="Gene3D" id="3.40.50.300">
    <property type="entry name" value="P-loop containing nucleotide triphosphate hydrolases"/>
    <property type="match status" value="1"/>
</dbReference>
<dbReference type="EMBL" id="PDOD01000004">
    <property type="protein sequence ID" value="PYZ92153.1"/>
    <property type="molecule type" value="Genomic_DNA"/>
</dbReference>
<sequence length="153" mass="17427">MNQEWTFTSHSPDDTANLAERLGRLVKRGNVITLAGDLGAGKTTFTKALAKSVGVTRNVNSPTFTIMKEYEGFLPFYHMDAYRIEDEMEDLGLEEYFEGSGVTVVEWPAMILDQLPKDRLDITIQYTGEEERVFLFHAYGDHYLSLCKELFEA</sequence>
<protein>
    <recommendedName>
        <fullName evidence="3">tRNA threonylcarbamoyladenosine biosynthesis protein TsaE</fullName>
    </recommendedName>
    <alternativeName>
        <fullName evidence="10">t(6)A37 threonylcarbamoyladenosine biosynthesis protein TsaE</fullName>
    </alternativeName>
</protein>
<dbReference type="AlphaFoldDB" id="A0A323THQ0"/>
<dbReference type="SUPFAM" id="SSF52540">
    <property type="entry name" value="P-loop containing nucleoside triphosphate hydrolases"/>
    <property type="match status" value="1"/>
</dbReference>
<dbReference type="InterPro" id="IPR003442">
    <property type="entry name" value="T6A_TsaE"/>
</dbReference>
<dbReference type="GO" id="GO:0002949">
    <property type="term" value="P:tRNA threonylcarbamoyladenosine modification"/>
    <property type="evidence" value="ECO:0007669"/>
    <property type="project" value="InterPro"/>
</dbReference>